<accession>A0A2N9AJM6</accession>
<evidence type="ECO:0000313" key="2">
    <source>
        <dbReference type="EMBL" id="SOR27565.1"/>
    </source>
</evidence>
<name>A0A2N9AJM6_METEX</name>
<organism evidence="2 3">
    <name type="scientific">Methylorubrum extorquens</name>
    <name type="common">Methylobacterium dichloromethanicum</name>
    <name type="synonym">Methylobacterium extorquens</name>
    <dbReference type="NCBI Taxonomy" id="408"/>
    <lineage>
        <taxon>Bacteria</taxon>
        <taxon>Pseudomonadati</taxon>
        <taxon>Pseudomonadota</taxon>
        <taxon>Alphaproteobacteria</taxon>
        <taxon>Hyphomicrobiales</taxon>
        <taxon>Methylobacteriaceae</taxon>
        <taxon>Methylorubrum</taxon>
    </lineage>
</organism>
<gene>
    <name evidence="2" type="ORF">TK0001_0963</name>
</gene>
<feature type="region of interest" description="Disordered" evidence="1">
    <location>
        <begin position="52"/>
        <end position="80"/>
    </location>
</feature>
<proteinExistence type="predicted"/>
<evidence type="ECO:0000256" key="1">
    <source>
        <dbReference type="SAM" id="MobiDB-lite"/>
    </source>
</evidence>
<dbReference type="EMBL" id="LT962688">
    <property type="protein sequence ID" value="SOR27565.1"/>
    <property type="molecule type" value="Genomic_DNA"/>
</dbReference>
<dbReference type="AlphaFoldDB" id="A0A2N9AJM6"/>
<dbReference type="Proteomes" id="UP000233769">
    <property type="component" value="Chromosome tk0001"/>
</dbReference>
<evidence type="ECO:0000313" key="3">
    <source>
        <dbReference type="Proteomes" id="UP000233769"/>
    </source>
</evidence>
<sequence>MDGFLPVRFQKAKNKKRTFARGAEVGRYARRPLMAGHWWRFRQAPSCQRLACRPRTGLTPSSRPRGGSWSPPASCPPAAR</sequence>
<reference evidence="3" key="1">
    <citation type="submission" date="2017-10" db="EMBL/GenBank/DDBJ databases">
        <authorList>
            <person name="Regsiter A."/>
            <person name="William W."/>
        </authorList>
    </citation>
    <scope>NUCLEOTIDE SEQUENCE [LARGE SCALE GENOMIC DNA]</scope>
</reference>
<feature type="compositionally biased region" description="Low complexity" evidence="1">
    <location>
        <begin position="60"/>
        <end position="72"/>
    </location>
</feature>
<protein>
    <submittedName>
        <fullName evidence="2">Uncharacterized protein</fullName>
    </submittedName>
</protein>